<dbReference type="OrthoDB" id="8062037at2759"/>
<dbReference type="InterPro" id="IPR013083">
    <property type="entry name" value="Znf_RING/FYVE/PHD"/>
</dbReference>
<feature type="region of interest" description="Disordered" evidence="3">
    <location>
        <begin position="513"/>
        <end position="533"/>
    </location>
</feature>
<evidence type="ECO:0000259" key="4">
    <source>
        <dbReference type="PROSITE" id="PS50089"/>
    </source>
</evidence>
<keyword evidence="6" id="KW-1185">Reference proteome</keyword>
<dbReference type="Gene3D" id="3.30.40.10">
    <property type="entry name" value="Zinc/RING finger domain, C3HC4 (zinc finger)"/>
    <property type="match status" value="1"/>
</dbReference>
<dbReference type="SUPFAM" id="SSF57850">
    <property type="entry name" value="RING/U-box"/>
    <property type="match status" value="1"/>
</dbReference>
<proteinExistence type="predicted"/>
<dbReference type="SMART" id="SM00184">
    <property type="entry name" value="RING"/>
    <property type="match status" value="1"/>
</dbReference>
<dbReference type="GO" id="GO:0008270">
    <property type="term" value="F:zinc ion binding"/>
    <property type="evidence" value="ECO:0007669"/>
    <property type="project" value="UniProtKB-KW"/>
</dbReference>
<feature type="domain" description="RING-type" evidence="4">
    <location>
        <begin position="11"/>
        <end position="59"/>
    </location>
</feature>
<dbReference type="OMA" id="PCRLYFQ"/>
<organism evidence="5 6">
    <name type="scientific">Ceratopteris richardii</name>
    <name type="common">Triangle waterfern</name>
    <dbReference type="NCBI Taxonomy" id="49495"/>
    <lineage>
        <taxon>Eukaryota</taxon>
        <taxon>Viridiplantae</taxon>
        <taxon>Streptophyta</taxon>
        <taxon>Embryophyta</taxon>
        <taxon>Tracheophyta</taxon>
        <taxon>Polypodiopsida</taxon>
        <taxon>Polypodiidae</taxon>
        <taxon>Polypodiales</taxon>
        <taxon>Pteridineae</taxon>
        <taxon>Pteridaceae</taxon>
        <taxon>Parkerioideae</taxon>
        <taxon>Ceratopteris</taxon>
    </lineage>
</organism>
<comment type="caution">
    <text evidence="5">The sequence shown here is derived from an EMBL/GenBank/DDBJ whole genome shotgun (WGS) entry which is preliminary data.</text>
</comment>
<protein>
    <recommendedName>
        <fullName evidence="4">RING-type domain-containing protein</fullName>
    </recommendedName>
</protein>
<evidence type="ECO:0000313" key="5">
    <source>
        <dbReference type="EMBL" id="KAH7294501.1"/>
    </source>
</evidence>
<gene>
    <name evidence="5" type="ORF">KP509_27G003800</name>
</gene>
<dbReference type="PROSITE" id="PS50089">
    <property type="entry name" value="ZF_RING_2"/>
    <property type="match status" value="1"/>
</dbReference>
<keyword evidence="1" id="KW-0863">Zinc-finger</keyword>
<evidence type="ECO:0000256" key="1">
    <source>
        <dbReference type="PROSITE-ProRule" id="PRU00175"/>
    </source>
</evidence>
<feature type="coiled-coil region" evidence="2">
    <location>
        <begin position="96"/>
        <end position="172"/>
    </location>
</feature>
<feature type="coiled-coil region" evidence="2">
    <location>
        <begin position="253"/>
        <end position="287"/>
    </location>
</feature>
<dbReference type="AlphaFoldDB" id="A0A8T2RF13"/>
<dbReference type="EMBL" id="CM035432">
    <property type="protein sequence ID" value="KAH7294501.1"/>
    <property type="molecule type" value="Genomic_DNA"/>
</dbReference>
<evidence type="ECO:0000256" key="2">
    <source>
        <dbReference type="SAM" id="Coils"/>
    </source>
</evidence>
<keyword evidence="1" id="KW-0862">Zinc</keyword>
<keyword evidence="1" id="KW-0479">Metal-binding</keyword>
<sequence>MTEGGNGKIICAICYEEAKPFCEELQSISHCGHVFHELCLQQWLEYCPPGQKSTCPLCKRRCSDKDVHRLYFQSSNEATQAVQANHSQLFSDNNSLETLQATVEKLTGQLLAAKSSNEVQQEQIREANKQLSLCVARAEKAECLLAEANKEKANLKNVMSRLQNELERSTAEQCKLLERNTLLTKEIASNNLSQKLDIDEDEVARIARVGCGNKDDVILTLTRSLVLRNRAYKDLMAKCNELGRGESRARHKYEKAFERVKALKAKMQQLERYLEDKENSALRFLRETSDVCHDDPKRSILSSTKPMLELAAAKPCLPLQPTFELPSEFVKKTNNSNIATDSFSLRKEETTEPSHPSQIGRFASEQKTVEDDQTDQRFSVGRTDVAKLSGVSNTIRIVETFEFTGTDAHHNGLGKTEVIADAELCADELSKPNFPVTIRREGRLPVSTVDETCRTTNLWNSPALNASKWCKQSCLSGKSSAGTFISVGADGRGGQVKILRPSPVLKVGEISSDNCPRPAKKMKSSRSSQPGNHCRSLQIEHFFSGS</sequence>
<reference evidence="5 6" key="1">
    <citation type="submission" date="2021-08" db="EMBL/GenBank/DDBJ databases">
        <title>WGS assembly of Ceratopteris richardii.</title>
        <authorList>
            <person name="Marchant D.B."/>
            <person name="Chen G."/>
            <person name="Jenkins J."/>
            <person name="Shu S."/>
            <person name="Leebens-Mack J."/>
            <person name="Grimwood J."/>
            <person name="Schmutz J."/>
            <person name="Soltis P."/>
            <person name="Soltis D."/>
            <person name="Chen Z.-H."/>
        </authorList>
    </citation>
    <scope>NUCLEOTIDE SEQUENCE [LARGE SCALE GENOMIC DNA]</scope>
    <source>
        <strain evidence="5">Whitten #5841</strain>
        <tissue evidence="5">Leaf</tissue>
    </source>
</reference>
<dbReference type="Proteomes" id="UP000825935">
    <property type="component" value="Chromosome 27"/>
</dbReference>
<keyword evidence="2" id="KW-0175">Coiled coil</keyword>
<accession>A0A8T2RF13</accession>
<evidence type="ECO:0000313" key="6">
    <source>
        <dbReference type="Proteomes" id="UP000825935"/>
    </source>
</evidence>
<dbReference type="PANTHER" id="PTHR47344:SF1">
    <property type="entry name" value="RING ZINC FINGER PROTEIN-RELATED"/>
    <property type="match status" value="1"/>
</dbReference>
<name>A0A8T2RF13_CERRI</name>
<evidence type="ECO:0000256" key="3">
    <source>
        <dbReference type="SAM" id="MobiDB-lite"/>
    </source>
</evidence>
<dbReference type="PANTHER" id="PTHR47344">
    <property type="entry name" value="RING ZINC FINGER PROTEIN-RELATED"/>
    <property type="match status" value="1"/>
</dbReference>
<dbReference type="InterPro" id="IPR001841">
    <property type="entry name" value="Znf_RING"/>
</dbReference>
<dbReference type="CDD" id="cd16448">
    <property type="entry name" value="RING-H2"/>
    <property type="match status" value="1"/>
</dbReference>
<dbReference type="Pfam" id="PF13639">
    <property type="entry name" value="zf-RING_2"/>
    <property type="match status" value="1"/>
</dbReference>